<accession>A0A7S4JKJ9</accession>
<organism evidence="2">
    <name type="scientific">Odontella aurita</name>
    <dbReference type="NCBI Taxonomy" id="265563"/>
    <lineage>
        <taxon>Eukaryota</taxon>
        <taxon>Sar</taxon>
        <taxon>Stramenopiles</taxon>
        <taxon>Ochrophyta</taxon>
        <taxon>Bacillariophyta</taxon>
        <taxon>Mediophyceae</taxon>
        <taxon>Biddulphiophycidae</taxon>
        <taxon>Eupodiscales</taxon>
        <taxon>Odontellaceae</taxon>
        <taxon>Odontella</taxon>
    </lineage>
</organism>
<proteinExistence type="predicted"/>
<name>A0A7S4JKJ9_9STRA</name>
<sequence>MNTMELPSGMQRIRTLSGEIAGGRTRNSPNARAKMNQRGKGDPRMHHAVAARKQNPHITLLDALLVGGFEFPAIGVPGITDKTCFDPEHVSLYQRKNQLNRRLRFEKRKDNTPSSHAQSKSSKAIVPNRCLADCIPSHIDTVTAPLNEESKQGSGEADSFPTIVDDLLQEAFDDDSFVTVDRRVEEKSEEGGRDAAQVSTEELLLFYQDKEEVISWNALLSPISDFQF</sequence>
<dbReference type="AlphaFoldDB" id="A0A7S4JKJ9"/>
<evidence type="ECO:0000256" key="1">
    <source>
        <dbReference type="SAM" id="MobiDB-lite"/>
    </source>
</evidence>
<gene>
    <name evidence="2" type="ORF">OAUR00152_LOCUS29133</name>
</gene>
<feature type="region of interest" description="Disordered" evidence="1">
    <location>
        <begin position="21"/>
        <end position="43"/>
    </location>
</feature>
<dbReference type="EMBL" id="HBKQ01042273">
    <property type="protein sequence ID" value="CAE2266428.1"/>
    <property type="molecule type" value="Transcribed_RNA"/>
</dbReference>
<protein>
    <submittedName>
        <fullName evidence="2">Uncharacterized protein</fullName>
    </submittedName>
</protein>
<evidence type="ECO:0000313" key="2">
    <source>
        <dbReference type="EMBL" id="CAE2266428.1"/>
    </source>
</evidence>
<reference evidence="2" key="1">
    <citation type="submission" date="2021-01" db="EMBL/GenBank/DDBJ databases">
        <authorList>
            <person name="Corre E."/>
            <person name="Pelletier E."/>
            <person name="Niang G."/>
            <person name="Scheremetjew M."/>
            <person name="Finn R."/>
            <person name="Kale V."/>
            <person name="Holt S."/>
            <person name="Cochrane G."/>
            <person name="Meng A."/>
            <person name="Brown T."/>
            <person name="Cohen L."/>
        </authorList>
    </citation>
    <scope>NUCLEOTIDE SEQUENCE</scope>
    <source>
        <strain evidence="2">Isolate 1302-5</strain>
    </source>
</reference>